<keyword evidence="2" id="KW-1185">Reference proteome</keyword>
<dbReference type="PANTHER" id="PTHR19431">
    <property type="entry name" value="60S RIBOSOMAL PROTEIN L4"/>
    <property type="match status" value="1"/>
</dbReference>
<proteinExistence type="predicted"/>
<protein>
    <submittedName>
        <fullName evidence="1">Uncharacterized protein</fullName>
    </submittedName>
</protein>
<name>A0AAW0IF72_MYOGA</name>
<evidence type="ECO:0000313" key="1">
    <source>
        <dbReference type="EMBL" id="KAK7812803.1"/>
    </source>
</evidence>
<reference evidence="1 2" key="1">
    <citation type="journal article" date="2023" name="bioRxiv">
        <title>Conserved and derived expression patterns and positive selection on dental genes reveal complex evolutionary context of ever-growing rodent molars.</title>
        <authorList>
            <person name="Calamari Z.T."/>
            <person name="Song A."/>
            <person name="Cohen E."/>
            <person name="Akter M."/>
            <person name="Roy R.D."/>
            <person name="Hallikas O."/>
            <person name="Christensen M.M."/>
            <person name="Li P."/>
            <person name="Marangoni P."/>
            <person name="Jernvall J."/>
            <person name="Klein O.D."/>
        </authorList>
    </citation>
    <scope>NUCLEOTIDE SEQUENCE [LARGE SCALE GENOMIC DNA]</scope>
    <source>
        <strain evidence="1">V071</strain>
    </source>
</reference>
<comment type="caution">
    <text evidence="1">The sequence shown here is derived from an EMBL/GenBank/DDBJ whole genome shotgun (WGS) entry which is preliminary data.</text>
</comment>
<sequence length="193" mass="21614">HNITCLIKQEDIAAKASSEFYGTIIKVLSLQLLGGMRWSGLEWSRVGTRDSPFMSGYQDSAESLLLLEELWLEFCEFKGVGLTILASVALVTKTQKRHILCSALSASEFPALVLSKVILLRKSLNQQVCSYKKMEEASVLLKDLYAWHGPWHKAASLKSESNLPMPKMMNTDSNRFLKGPEIQRVLQAPIIES</sequence>
<dbReference type="InterPro" id="IPR045240">
    <property type="entry name" value="Ribosomal_uL4_euk/arch"/>
</dbReference>
<accession>A0AAW0IF72</accession>
<dbReference type="EMBL" id="JBBHLL010000144">
    <property type="protein sequence ID" value="KAK7812803.1"/>
    <property type="molecule type" value="Genomic_DNA"/>
</dbReference>
<feature type="non-terminal residue" evidence="1">
    <location>
        <position position="1"/>
    </location>
</feature>
<dbReference type="Proteomes" id="UP001488838">
    <property type="component" value="Unassembled WGS sequence"/>
</dbReference>
<evidence type="ECO:0000313" key="2">
    <source>
        <dbReference type="Proteomes" id="UP001488838"/>
    </source>
</evidence>
<organism evidence="1 2">
    <name type="scientific">Myodes glareolus</name>
    <name type="common">Bank vole</name>
    <name type="synonym">Clethrionomys glareolus</name>
    <dbReference type="NCBI Taxonomy" id="447135"/>
    <lineage>
        <taxon>Eukaryota</taxon>
        <taxon>Metazoa</taxon>
        <taxon>Chordata</taxon>
        <taxon>Craniata</taxon>
        <taxon>Vertebrata</taxon>
        <taxon>Euteleostomi</taxon>
        <taxon>Mammalia</taxon>
        <taxon>Eutheria</taxon>
        <taxon>Euarchontoglires</taxon>
        <taxon>Glires</taxon>
        <taxon>Rodentia</taxon>
        <taxon>Myomorpha</taxon>
        <taxon>Muroidea</taxon>
        <taxon>Cricetidae</taxon>
        <taxon>Arvicolinae</taxon>
        <taxon>Myodes</taxon>
    </lineage>
</organism>
<gene>
    <name evidence="1" type="ORF">U0070_019829</name>
</gene>
<dbReference type="AlphaFoldDB" id="A0AAW0IF72"/>